<dbReference type="InterPro" id="IPR000101">
    <property type="entry name" value="GGT_peptidase"/>
</dbReference>
<dbReference type="PANTHER" id="PTHR11686:SF9">
    <property type="entry name" value="RE13973P"/>
    <property type="match status" value="1"/>
</dbReference>
<evidence type="ECO:0000256" key="8">
    <source>
        <dbReference type="RuleBase" id="RU368068"/>
    </source>
</evidence>
<dbReference type="GO" id="GO:0103068">
    <property type="term" value="F:leukotriene C4 gamma-glutamyl transferase activity"/>
    <property type="evidence" value="ECO:0007669"/>
    <property type="project" value="UniProtKB-EC"/>
</dbReference>
<feature type="binding site" evidence="7">
    <location>
        <begin position="478"/>
        <end position="479"/>
    </location>
    <ligand>
        <name>L-glutamate</name>
        <dbReference type="ChEBI" id="CHEBI:29985"/>
    </ligand>
</feature>
<feature type="active site" description="Nucleophile" evidence="6">
    <location>
        <position position="408"/>
    </location>
</feature>
<evidence type="ECO:0000256" key="1">
    <source>
        <dbReference type="ARBA" id="ARBA00001049"/>
    </source>
</evidence>
<dbReference type="Gene3D" id="1.10.246.130">
    <property type="match status" value="1"/>
</dbReference>
<evidence type="ECO:0000256" key="6">
    <source>
        <dbReference type="PIRSR" id="PIRSR600101-1"/>
    </source>
</evidence>
<dbReference type="Gene3D" id="3.60.20.40">
    <property type="match status" value="1"/>
</dbReference>
<name>A0A1X2GFW9_9FUNG</name>
<dbReference type="AlphaFoldDB" id="A0A1X2GFW9"/>
<evidence type="ECO:0000256" key="3">
    <source>
        <dbReference type="ARBA" id="ARBA00005115"/>
    </source>
</evidence>
<comment type="function">
    <text evidence="8">Cleaves the gamma-glutamyl peptide bond of glutathione and glutathione conjugates.</text>
</comment>
<dbReference type="FunFam" id="3.60.20.40:FF:000001">
    <property type="entry name" value="Gamma-glutamyltranspeptidase 1"/>
    <property type="match status" value="1"/>
</dbReference>
<comment type="caution">
    <text evidence="9">The sequence shown here is derived from an EMBL/GenBank/DDBJ whole genome shotgun (WGS) entry which is preliminary data.</text>
</comment>
<sequence>MGERRDRYSQQQRRSRFNEPKKRWIGCLSLIALGCLAALLTVDPPSWAKTTKQQWTDSSGPFGFKGETATGKHGAVAVETKECSTVGVEILRQGGNAVDSAIASALCIGVMNSFATGIGGGGFMLIRSPNGTYEFIDFRETAPQAASQDMYKDDPMLAQRGGLAVAVPGEIRGFEMAHKRHGVLPWEKIFEPAIKVAREGFKTPDYLHEKLKKHEEWLLEKPEWASVYAPNGYVVRPGDIVKRPALAVTLQTIATEGPDAFYEGPIAEAMVKRVRETGGILTLEDLRGYKPLIRPTVHTYYHGRKITTCTAPTSGQVLVSMLNLLERYNLPVLGKIGVNIHRMAEAMKFGYAFRTEFGDPDFTHLDARYEQVASKDWADEVRGNLTDNETHDPLYYNPKYDHISNHGTMHLSVVDSNEGAVALTSTVNLMFGSRVIDPVTGIILNDEMDDFSIPGVPNDFGLYPSADNYIAPGKRPLSSITPVIVEQDGHFELALGGSGGSQIATASLNVLLNVLDFGMELYDAVESPRLHHQLMPNRASLELGFDRALTEQLVQRNHKIYWLTRNDTVSAVQAVQRLPDGTVQAASDPRKYGLGAAY</sequence>
<feature type="binding site" evidence="7">
    <location>
        <position position="500"/>
    </location>
    <ligand>
        <name>L-glutamate</name>
        <dbReference type="ChEBI" id="CHEBI:29985"/>
    </ligand>
</feature>
<dbReference type="InterPro" id="IPR043138">
    <property type="entry name" value="GGT_lsub"/>
</dbReference>
<evidence type="ECO:0000256" key="5">
    <source>
        <dbReference type="ARBA" id="ARBA00047417"/>
    </source>
</evidence>
<keyword evidence="8" id="KW-0012">Acyltransferase</keyword>
<dbReference type="InterPro" id="IPR043137">
    <property type="entry name" value="GGT_ssub_C"/>
</dbReference>
<keyword evidence="8" id="KW-0808">Transferase</keyword>
<evidence type="ECO:0000256" key="4">
    <source>
        <dbReference type="ARBA" id="ARBA00009381"/>
    </source>
</evidence>
<dbReference type="Proteomes" id="UP000242146">
    <property type="component" value="Unassembled WGS sequence"/>
</dbReference>
<accession>A0A1X2GFW9</accession>
<dbReference type="UniPathway" id="UPA00204"/>
<evidence type="ECO:0000256" key="7">
    <source>
        <dbReference type="PIRSR" id="PIRSR600101-2"/>
    </source>
</evidence>
<dbReference type="Pfam" id="PF01019">
    <property type="entry name" value="G_glu_transpept"/>
    <property type="match status" value="1"/>
</dbReference>
<dbReference type="STRING" id="101127.A0A1X2GFW9"/>
<feature type="binding site" evidence="7">
    <location>
        <position position="139"/>
    </location>
    <ligand>
        <name>L-glutamate</name>
        <dbReference type="ChEBI" id="CHEBI:29985"/>
    </ligand>
</feature>
<dbReference type="GO" id="GO:0006751">
    <property type="term" value="P:glutathione catabolic process"/>
    <property type="evidence" value="ECO:0007669"/>
    <property type="project" value="UniProtKB-UniRule"/>
</dbReference>
<dbReference type="GO" id="GO:0005886">
    <property type="term" value="C:plasma membrane"/>
    <property type="evidence" value="ECO:0007669"/>
    <property type="project" value="TreeGrafter"/>
</dbReference>
<dbReference type="PRINTS" id="PR01210">
    <property type="entry name" value="GGTRANSPTASE"/>
</dbReference>
<keyword evidence="10" id="KW-1185">Reference proteome</keyword>
<dbReference type="FunFam" id="1.10.246.130:FF:000001">
    <property type="entry name" value="Gamma-glutamyltransferase 5 isoform 1"/>
    <property type="match status" value="1"/>
</dbReference>
<comment type="catalytic activity">
    <reaction evidence="2 8">
        <text>glutathione + H2O = L-cysteinylglycine + L-glutamate</text>
        <dbReference type="Rhea" id="RHEA:28807"/>
        <dbReference type="ChEBI" id="CHEBI:15377"/>
        <dbReference type="ChEBI" id="CHEBI:29985"/>
        <dbReference type="ChEBI" id="CHEBI:57925"/>
        <dbReference type="ChEBI" id="CHEBI:61694"/>
        <dbReference type="EC" id="3.4.19.13"/>
    </reaction>
</comment>
<dbReference type="GO" id="GO:0036374">
    <property type="term" value="F:glutathione hydrolase activity"/>
    <property type="evidence" value="ECO:0007669"/>
    <property type="project" value="UniProtKB-UniRule"/>
</dbReference>
<dbReference type="InterPro" id="IPR029055">
    <property type="entry name" value="Ntn_hydrolases_N"/>
</dbReference>
<evidence type="ECO:0000313" key="10">
    <source>
        <dbReference type="Proteomes" id="UP000242146"/>
    </source>
</evidence>
<keyword evidence="8" id="KW-0378">Hydrolase</keyword>
<evidence type="ECO:0000256" key="2">
    <source>
        <dbReference type="ARBA" id="ARBA00001089"/>
    </source>
</evidence>
<dbReference type="EMBL" id="MCGT01000018">
    <property type="protein sequence ID" value="ORX52317.1"/>
    <property type="molecule type" value="Genomic_DNA"/>
</dbReference>
<dbReference type="OrthoDB" id="1081007at2759"/>
<feature type="binding site" evidence="7">
    <location>
        <position position="450"/>
    </location>
    <ligand>
        <name>L-glutamate</name>
        <dbReference type="ChEBI" id="CHEBI:29985"/>
    </ligand>
</feature>
<organism evidence="9 10">
    <name type="scientific">Hesseltinella vesiculosa</name>
    <dbReference type="NCBI Taxonomy" id="101127"/>
    <lineage>
        <taxon>Eukaryota</taxon>
        <taxon>Fungi</taxon>
        <taxon>Fungi incertae sedis</taxon>
        <taxon>Mucoromycota</taxon>
        <taxon>Mucoromycotina</taxon>
        <taxon>Mucoromycetes</taxon>
        <taxon>Mucorales</taxon>
        <taxon>Cunninghamellaceae</taxon>
        <taxon>Hesseltinella</taxon>
    </lineage>
</organism>
<comment type="catalytic activity">
    <reaction evidence="5 8">
        <text>an N-terminal (5-L-glutamyl)-[peptide] + an alpha-amino acid = 5-L-glutamyl amino acid + an N-terminal L-alpha-aminoacyl-[peptide]</text>
        <dbReference type="Rhea" id="RHEA:23904"/>
        <dbReference type="Rhea" id="RHEA-COMP:9780"/>
        <dbReference type="Rhea" id="RHEA-COMP:9795"/>
        <dbReference type="ChEBI" id="CHEBI:77644"/>
        <dbReference type="ChEBI" id="CHEBI:78597"/>
        <dbReference type="ChEBI" id="CHEBI:78599"/>
        <dbReference type="ChEBI" id="CHEBI:78608"/>
        <dbReference type="EC" id="2.3.2.2"/>
    </reaction>
</comment>
<comment type="similarity">
    <text evidence="4">Belongs to the gamma-glutamyltransferase family.</text>
</comment>
<dbReference type="PANTHER" id="PTHR11686">
    <property type="entry name" value="GAMMA GLUTAMYL TRANSPEPTIDASE"/>
    <property type="match status" value="1"/>
</dbReference>
<gene>
    <name evidence="9" type="ORF">DM01DRAFT_260743</name>
</gene>
<dbReference type="PROSITE" id="PS51257">
    <property type="entry name" value="PROKAR_LIPOPROTEIN"/>
    <property type="match status" value="1"/>
</dbReference>
<proteinExistence type="inferred from homology"/>
<dbReference type="EC" id="3.4.19.13" evidence="8"/>
<dbReference type="NCBIfam" id="TIGR00066">
    <property type="entry name" value="g_glut_trans"/>
    <property type="match status" value="1"/>
</dbReference>
<dbReference type="EC" id="2.3.2.2" evidence="8"/>
<reference evidence="9 10" key="1">
    <citation type="submission" date="2016-07" db="EMBL/GenBank/DDBJ databases">
        <title>Pervasive Adenine N6-methylation of Active Genes in Fungi.</title>
        <authorList>
            <consortium name="DOE Joint Genome Institute"/>
            <person name="Mondo S.J."/>
            <person name="Dannebaum R.O."/>
            <person name="Kuo R.C."/>
            <person name="Labutti K."/>
            <person name="Haridas S."/>
            <person name="Kuo A."/>
            <person name="Salamov A."/>
            <person name="Ahrendt S.R."/>
            <person name="Lipzen A."/>
            <person name="Sullivan W."/>
            <person name="Andreopoulos W.B."/>
            <person name="Clum A."/>
            <person name="Lindquist E."/>
            <person name="Daum C."/>
            <person name="Ramamoorthy G.K."/>
            <person name="Gryganskyi A."/>
            <person name="Culley D."/>
            <person name="Magnuson J.K."/>
            <person name="James T.Y."/>
            <person name="O'Malley M.A."/>
            <person name="Stajich J.E."/>
            <person name="Spatafora J.W."/>
            <person name="Visel A."/>
            <person name="Grigoriev I.V."/>
        </authorList>
    </citation>
    <scope>NUCLEOTIDE SEQUENCE [LARGE SCALE GENOMIC DNA]</scope>
    <source>
        <strain evidence="9 10">NRRL 3301</strain>
    </source>
</reference>
<comment type="pathway">
    <text evidence="3 8">Sulfur metabolism; glutathione metabolism.</text>
</comment>
<feature type="binding site" evidence="7">
    <location>
        <begin position="426"/>
        <end position="428"/>
    </location>
    <ligand>
        <name>L-glutamate</name>
        <dbReference type="ChEBI" id="CHEBI:29985"/>
    </ligand>
</feature>
<comment type="catalytic activity">
    <reaction evidence="1 8">
        <text>an S-substituted glutathione + H2O = an S-substituted L-cysteinylglycine + L-glutamate</text>
        <dbReference type="Rhea" id="RHEA:59468"/>
        <dbReference type="ChEBI" id="CHEBI:15377"/>
        <dbReference type="ChEBI" id="CHEBI:29985"/>
        <dbReference type="ChEBI" id="CHEBI:90779"/>
        <dbReference type="ChEBI" id="CHEBI:143103"/>
        <dbReference type="EC" id="3.4.19.13"/>
    </reaction>
</comment>
<dbReference type="SUPFAM" id="SSF56235">
    <property type="entry name" value="N-terminal nucleophile aminohydrolases (Ntn hydrolases)"/>
    <property type="match status" value="1"/>
</dbReference>
<evidence type="ECO:0000313" key="9">
    <source>
        <dbReference type="EMBL" id="ORX52317.1"/>
    </source>
</evidence>
<protein>
    <recommendedName>
        <fullName evidence="8">Glutathione hydrolase</fullName>
        <ecNumber evidence="8">2.3.2.2</ecNumber>
        <ecNumber evidence="8">3.4.19.13</ecNumber>
    </recommendedName>
    <alternativeName>
        <fullName evidence="8">Gamma-glutamyltransferase</fullName>
    </alternativeName>
    <alternativeName>
        <fullName evidence="8">Gamma-glutamyltranspeptidase</fullName>
    </alternativeName>
</protein>